<dbReference type="GO" id="GO:0003723">
    <property type="term" value="F:RNA binding"/>
    <property type="evidence" value="ECO:0007669"/>
    <property type="project" value="TreeGrafter"/>
</dbReference>
<accession>A0A0C4E5W8</accession>
<keyword evidence="10" id="KW-1185">Reference proteome</keyword>
<dbReference type="PANTHER" id="PTHR45841:SF1">
    <property type="entry name" value="MRNA TURNOVER PROTEIN 4 HOMOLOG"/>
    <property type="match status" value="1"/>
</dbReference>
<dbReference type="OrthoDB" id="10262308at2759"/>
<comment type="subcellular location">
    <subcellularLocation>
        <location evidence="6">Cytoplasm</location>
    </subcellularLocation>
    <subcellularLocation>
        <location evidence="6">Nucleus</location>
        <location evidence="6">Nucleolus</location>
    </subcellularLocation>
</comment>
<dbReference type="GO" id="GO:0030687">
    <property type="term" value="C:preribosome, large subunit precursor"/>
    <property type="evidence" value="ECO:0007669"/>
    <property type="project" value="TreeGrafter"/>
</dbReference>
<evidence type="ECO:0000256" key="1">
    <source>
        <dbReference type="ARBA" id="ARBA00004046"/>
    </source>
</evidence>
<dbReference type="STRING" id="644358.A0A0C4E5W8"/>
<evidence type="ECO:0000256" key="6">
    <source>
        <dbReference type="RuleBase" id="RU364039"/>
    </source>
</evidence>
<dbReference type="Pfam" id="PF17777">
    <property type="entry name" value="RL10P_insert"/>
    <property type="match status" value="1"/>
</dbReference>
<dbReference type="InterPro" id="IPR043164">
    <property type="entry name" value="Ribosomal_uL10-like_insert_sf"/>
</dbReference>
<dbReference type="PANTHER" id="PTHR45841">
    <property type="entry name" value="MRNA TURNOVER PROTEIN 4 MRTO4"/>
    <property type="match status" value="1"/>
</dbReference>
<evidence type="ECO:0000259" key="7">
    <source>
        <dbReference type="Pfam" id="PF17777"/>
    </source>
</evidence>
<dbReference type="Gene3D" id="3.90.105.20">
    <property type="match status" value="1"/>
</dbReference>
<keyword evidence="5 6" id="KW-0539">Nucleus</keyword>
<comment type="similarity">
    <text evidence="2 6">Belongs to the universal ribosomal protein uL10 family.</text>
</comment>
<evidence type="ECO:0000256" key="5">
    <source>
        <dbReference type="ARBA" id="ARBA00023242"/>
    </source>
</evidence>
<evidence type="ECO:0000256" key="3">
    <source>
        <dbReference type="ARBA" id="ARBA00011117"/>
    </source>
</evidence>
<reference evidence="10" key="2">
    <citation type="submission" date="2010-05" db="EMBL/GenBank/DDBJ databases">
        <title>The genome sequence of Magnaporthe poae strain ATCC 64411.</title>
        <authorList>
            <person name="Ma L.-J."/>
            <person name="Dead R."/>
            <person name="Young S."/>
            <person name="Zeng Q."/>
            <person name="Koehrsen M."/>
            <person name="Alvarado L."/>
            <person name="Berlin A."/>
            <person name="Chapman S.B."/>
            <person name="Chen Z."/>
            <person name="Freedman E."/>
            <person name="Gellesch M."/>
            <person name="Goldberg J."/>
            <person name="Griggs A."/>
            <person name="Gujja S."/>
            <person name="Heilman E.R."/>
            <person name="Heiman D."/>
            <person name="Hepburn T."/>
            <person name="Howarth C."/>
            <person name="Jen D."/>
            <person name="Larson L."/>
            <person name="Mehta T."/>
            <person name="Neiman D."/>
            <person name="Pearson M."/>
            <person name="Roberts A."/>
            <person name="Saif S."/>
            <person name="Shea T."/>
            <person name="Shenoy N."/>
            <person name="Sisk P."/>
            <person name="Stolte C."/>
            <person name="Sykes S."/>
            <person name="Walk T."/>
            <person name="White J."/>
            <person name="Yandava C."/>
            <person name="Haas B."/>
            <person name="Nusbaum C."/>
            <person name="Birren B."/>
        </authorList>
    </citation>
    <scope>NUCLEOTIDE SEQUENCE [LARGE SCALE GENOMIC DNA]</scope>
    <source>
        <strain evidence="10">ATCC 64411 / 73-15</strain>
    </source>
</reference>
<dbReference type="InterPro" id="IPR043141">
    <property type="entry name" value="Ribosomal_uL10-like_sf"/>
</dbReference>
<dbReference type="InterPro" id="IPR051742">
    <property type="entry name" value="Ribosome_Assembly_uL10"/>
</dbReference>
<dbReference type="EMBL" id="GL876972">
    <property type="protein sequence ID" value="KLU88914.1"/>
    <property type="molecule type" value="Genomic_DNA"/>
</dbReference>
<dbReference type="GO" id="GO:0005730">
    <property type="term" value="C:nucleolus"/>
    <property type="evidence" value="ECO:0007669"/>
    <property type="project" value="UniProtKB-SubCell"/>
</dbReference>
<dbReference type="Proteomes" id="UP000011715">
    <property type="component" value="Unassembled WGS sequence"/>
</dbReference>
<dbReference type="Gene3D" id="3.30.70.1730">
    <property type="match status" value="1"/>
</dbReference>
<reference evidence="9" key="5">
    <citation type="submission" date="2015-06" db="UniProtKB">
        <authorList>
            <consortium name="EnsemblFungi"/>
        </authorList>
    </citation>
    <scope>IDENTIFICATION</scope>
    <source>
        <strain evidence="9">ATCC 64411</strain>
    </source>
</reference>
<dbReference type="AlphaFoldDB" id="A0A0C4E5W8"/>
<name>A0A0C4E5W8_MAGP6</name>
<dbReference type="GO" id="GO:0006364">
    <property type="term" value="P:rRNA processing"/>
    <property type="evidence" value="ECO:0007669"/>
    <property type="project" value="TreeGrafter"/>
</dbReference>
<reference evidence="8" key="1">
    <citation type="submission" date="2010-05" db="EMBL/GenBank/DDBJ databases">
        <title>The Genome Sequence of Magnaporthe poae strain ATCC 64411.</title>
        <authorList>
            <consortium name="The Broad Institute Genome Sequencing Platform"/>
            <consortium name="Broad Institute Genome Sequencing Center for Infectious Disease"/>
            <person name="Ma L.-J."/>
            <person name="Dead R."/>
            <person name="Young S."/>
            <person name="Zeng Q."/>
            <person name="Koehrsen M."/>
            <person name="Alvarado L."/>
            <person name="Berlin A."/>
            <person name="Chapman S.B."/>
            <person name="Chen Z."/>
            <person name="Freedman E."/>
            <person name="Gellesch M."/>
            <person name="Goldberg J."/>
            <person name="Griggs A."/>
            <person name="Gujja S."/>
            <person name="Heilman E.R."/>
            <person name="Heiman D."/>
            <person name="Hepburn T."/>
            <person name="Howarth C."/>
            <person name="Jen D."/>
            <person name="Larson L."/>
            <person name="Mehta T."/>
            <person name="Neiman D."/>
            <person name="Pearson M."/>
            <person name="Roberts A."/>
            <person name="Saif S."/>
            <person name="Shea T."/>
            <person name="Shenoy N."/>
            <person name="Sisk P."/>
            <person name="Stolte C."/>
            <person name="Sykes S."/>
            <person name="Walk T."/>
            <person name="White J."/>
            <person name="Yandava C."/>
            <person name="Haas B."/>
            <person name="Nusbaum C."/>
            <person name="Birren B."/>
        </authorList>
    </citation>
    <scope>NUCLEOTIDE SEQUENCE</scope>
    <source>
        <strain evidence="8">ATCC 64411</strain>
    </source>
</reference>
<dbReference type="CDD" id="cd05796">
    <property type="entry name" value="Ribosomal_P0_like"/>
    <property type="match status" value="1"/>
</dbReference>
<reference evidence="9" key="4">
    <citation type="journal article" date="2015" name="G3 (Bethesda)">
        <title>Genome sequences of three phytopathogenic species of the Magnaporthaceae family of fungi.</title>
        <authorList>
            <person name="Okagaki L.H."/>
            <person name="Nunes C.C."/>
            <person name="Sailsbery J."/>
            <person name="Clay B."/>
            <person name="Brown D."/>
            <person name="John T."/>
            <person name="Oh Y."/>
            <person name="Young N."/>
            <person name="Fitzgerald M."/>
            <person name="Haas B.J."/>
            <person name="Zeng Q."/>
            <person name="Young S."/>
            <person name="Adiconis X."/>
            <person name="Fan L."/>
            <person name="Levin J.Z."/>
            <person name="Mitchell T.K."/>
            <person name="Okubara P.A."/>
            <person name="Farman M.L."/>
            <person name="Kohn L.M."/>
            <person name="Birren B."/>
            <person name="Ma L.-J."/>
            <person name="Dean R.A."/>
        </authorList>
    </citation>
    <scope>NUCLEOTIDE SEQUENCE</scope>
    <source>
        <strain evidence="9">ATCC 64411 / 73-15</strain>
    </source>
</reference>
<dbReference type="Pfam" id="PF00466">
    <property type="entry name" value="Ribosomal_L10"/>
    <property type="match status" value="1"/>
</dbReference>
<dbReference type="GO" id="GO:0000027">
    <property type="term" value="P:ribosomal large subunit assembly"/>
    <property type="evidence" value="ECO:0007669"/>
    <property type="project" value="InterPro"/>
</dbReference>
<evidence type="ECO:0000313" key="9">
    <source>
        <dbReference type="EnsemblFungi" id="MAPG_07895T0"/>
    </source>
</evidence>
<reference evidence="8" key="3">
    <citation type="submission" date="2011-03" db="EMBL/GenBank/DDBJ databases">
        <title>Annotation of Magnaporthe poae ATCC 64411.</title>
        <authorList>
            <person name="Ma L.-J."/>
            <person name="Dead R."/>
            <person name="Young S.K."/>
            <person name="Zeng Q."/>
            <person name="Gargeya S."/>
            <person name="Fitzgerald M."/>
            <person name="Haas B."/>
            <person name="Abouelleil A."/>
            <person name="Alvarado L."/>
            <person name="Arachchi H.M."/>
            <person name="Berlin A."/>
            <person name="Brown A."/>
            <person name="Chapman S.B."/>
            <person name="Chen Z."/>
            <person name="Dunbar C."/>
            <person name="Freedman E."/>
            <person name="Gearin G."/>
            <person name="Gellesch M."/>
            <person name="Goldberg J."/>
            <person name="Griggs A."/>
            <person name="Gujja S."/>
            <person name="Heiman D."/>
            <person name="Howarth C."/>
            <person name="Larson L."/>
            <person name="Lui A."/>
            <person name="MacDonald P.J.P."/>
            <person name="Mehta T."/>
            <person name="Montmayeur A."/>
            <person name="Murphy C."/>
            <person name="Neiman D."/>
            <person name="Pearson M."/>
            <person name="Priest M."/>
            <person name="Roberts A."/>
            <person name="Saif S."/>
            <person name="Shea T."/>
            <person name="Shenoy N."/>
            <person name="Sisk P."/>
            <person name="Stolte C."/>
            <person name="Sykes S."/>
            <person name="Yandava C."/>
            <person name="Wortman J."/>
            <person name="Nusbaum C."/>
            <person name="Birren B."/>
        </authorList>
    </citation>
    <scope>NUCLEOTIDE SEQUENCE</scope>
    <source>
        <strain evidence="8">ATCC 64411</strain>
    </source>
</reference>
<dbReference type="InterPro" id="IPR033867">
    <property type="entry name" value="Mrt4"/>
</dbReference>
<evidence type="ECO:0000313" key="8">
    <source>
        <dbReference type="EMBL" id="KLU88914.1"/>
    </source>
</evidence>
<proteinExistence type="inferred from homology"/>
<comment type="subunit">
    <text evidence="3 6">Associates with the pre-60S ribosomal particle.</text>
</comment>
<dbReference type="eggNOG" id="KOG0816">
    <property type="taxonomic scope" value="Eukaryota"/>
</dbReference>
<dbReference type="GO" id="GO:0000956">
    <property type="term" value="P:nuclear-transcribed mRNA catabolic process"/>
    <property type="evidence" value="ECO:0007669"/>
    <property type="project" value="TreeGrafter"/>
</dbReference>
<dbReference type="EnsemblFungi" id="MAPG_07895T0">
    <property type="protein sequence ID" value="MAPG_07895T0"/>
    <property type="gene ID" value="MAPG_07895"/>
</dbReference>
<dbReference type="OMA" id="LEWAENY"/>
<sequence length="252" mass="27730">MPKSKRSKVVHLTSVTKKTREQKEQLFSNIRGCVPEYQHCFVFSVDNMRNNQLKDLRRDMADSRMFFGKTKLMARALGQTPEDEQADGIHGLTRHLSGTVGLIFTNDPPAEMLARLRSVHAVDFARAGTVATRAFRIPPGIVYSTGGEVPADDDVPMAHSVEPELRKLGVPTRLVKGKVVLGAEDGSGSEGYVVCREGDVLDGRQTRLLKLFSVCLSEFRVRVIAYWSAASSKVTEVDSAAEAATSMEEDSD</sequence>
<evidence type="ECO:0000256" key="4">
    <source>
        <dbReference type="ARBA" id="ARBA00022490"/>
    </source>
</evidence>
<comment type="function">
    <text evidence="1 6">Component of the ribosome assembly machinery. Nuclear paralog of the ribosomal protein P0, it binds pre-60S subunits at an early stage of assembly in the nucleolus, and is replaced by P0 in cytoplasmic pre-60S subunits and mature 80S ribosomes.</text>
</comment>
<dbReference type="FunFam" id="3.90.105.20:FF:000003">
    <property type="entry name" value="Ribosome assembly factor mrt4"/>
    <property type="match status" value="1"/>
</dbReference>
<keyword evidence="6" id="KW-0690">Ribosome biogenesis</keyword>
<feature type="domain" description="Large ribosomal subunit protein uL10-like insertion" evidence="7">
    <location>
        <begin position="125"/>
        <end position="214"/>
    </location>
</feature>
<gene>
    <name evidence="8" type="ORF">MAPG_07895</name>
</gene>
<organism evidence="9 10">
    <name type="scientific">Magnaporthiopsis poae (strain ATCC 64411 / 73-15)</name>
    <name type="common">Kentucky bluegrass fungus</name>
    <name type="synonym">Magnaporthe poae</name>
    <dbReference type="NCBI Taxonomy" id="644358"/>
    <lineage>
        <taxon>Eukaryota</taxon>
        <taxon>Fungi</taxon>
        <taxon>Dikarya</taxon>
        <taxon>Ascomycota</taxon>
        <taxon>Pezizomycotina</taxon>
        <taxon>Sordariomycetes</taxon>
        <taxon>Sordariomycetidae</taxon>
        <taxon>Magnaporthales</taxon>
        <taxon>Magnaporthaceae</taxon>
        <taxon>Magnaporthiopsis</taxon>
    </lineage>
</organism>
<protein>
    <recommendedName>
        <fullName evidence="6">Ribosome assembly factor mrt4</fullName>
    </recommendedName>
</protein>
<keyword evidence="4 6" id="KW-0963">Cytoplasm</keyword>
<dbReference type="EMBL" id="ADBL01001910">
    <property type="status" value="NOT_ANNOTATED_CDS"/>
    <property type="molecule type" value="Genomic_DNA"/>
</dbReference>
<evidence type="ECO:0000313" key="10">
    <source>
        <dbReference type="Proteomes" id="UP000011715"/>
    </source>
</evidence>
<evidence type="ECO:0000256" key="2">
    <source>
        <dbReference type="ARBA" id="ARBA00008889"/>
    </source>
</evidence>
<dbReference type="GO" id="GO:0005737">
    <property type="term" value="C:cytoplasm"/>
    <property type="evidence" value="ECO:0007669"/>
    <property type="project" value="UniProtKB-SubCell"/>
</dbReference>
<dbReference type="VEuPathDB" id="FungiDB:MAPG_07895"/>
<dbReference type="InterPro" id="IPR040637">
    <property type="entry name" value="Ribosomal_uL10-like_insert"/>
</dbReference>
<dbReference type="FunFam" id="3.30.70.1730:FF:000005">
    <property type="entry name" value="Ribosome assembly factor mrt4"/>
    <property type="match status" value="1"/>
</dbReference>
<dbReference type="InterPro" id="IPR001790">
    <property type="entry name" value="Ribosomal_uL10"/>
</dbReference>
<dbReference type="SUPFAM" id="SSF160369">
    <property type="entry name" value="Ribosomal protein L10-like"/>
    <property type="match status" value="1"/>
</dbReference>